<evidence type="ECO:0000256" key="1">
    <source>
        <dbReference type="ARBA" id="ARBA00004496"/>
    </source>
</evidence>
<dbReference type="InterPro" id="IPR001867">
    <property type="entry name" value="OmpR/PhoB-type_DNA-bd"/>
</dbReference>
<dbReference type="Proteomes" id="UP000004371">
    <property type="component" value="Unassembled WGS sequence"/>
</dbReference>
<dbReference type="GO" id="GO:0032993">
    <property type="term" value="C:protein-DNA complex"/>
    <property type="evidence" value="ECO:0007669"/>
    <property type="project" value="TreeGrafter"/>
</dbReference>
<evidence type="ECO:0000256" key="4">
    <source>
        <dbReference type="ARBA" id="ARBA00023012"/>
    </source>
</evidence>
<dbReference type="EMBL" id="AEVS01000049">
    <property type="protein sequence ID" value="EGA66246.1"/>
    <property type="molecule type" value="Genomic_DNA"/>
</dbReference>
<dbReference type="STRING" id="945543.VIBR0546_00735"/>
<evidence type="ECO:0000256" key="9">
    <source>
        <dbReference type="PROSITE-ProRule" id="PRU01091"/>
    </source>
</evidence>
<dbReference type="SMART" id="SM00862">
    <property type="entry name" value="Trans_reg_C"/>
    <property type="match status" value="1"/>
</dbReference>
<evidence type="ECO:0000256" key="8">
    <source>
        <dbReference type="PROSITE-ProRule" id="PRU00169"/>
    </source>
</evidence>
<dbReference type="InterPro" id="IPR001789">
    <property type="entry name" value="Sig_transdc_resp-reg_receiver"/>
</dbReference>
<evidence type="ECO:0000256" key="2">
    <source>
        <dbReference type="ARBA" id="ARBA00022490"/>
    </source>
</evidence>
<dbReference type="eggNOG" id="COG0745">
    <property type="taxonomic scope" value="Bacteria"/>
</dbReference>
<keyword evidence="3 8" id="KW-0597">Phosphoprotein</keyword>
<dbReference type="SUPFAM" id="SSF46894">
    <property type="entry name" value="C-terminal effector domain of the bipartite response regulators"/>
    <property type="match status" value="1"/>
</dbReference>
<dbReference type="PANTHER" id="PTHR48111:SF39">
    <property type="entry name" value="TRANSCRIPTIONAL REGULATORY PROTEIN CPXR"/>
    <property type="match status" value="1"/>
</dbReference>
<evidence type="ECO:0000259" key="10">
    <source>
        <dbReference type="PROSITE" id="PS50110"/>
    </source>
</evidence>
<evidence type="ECO:0000256" key="7">
    <source>
        <dbReference type="ARBA" id="ARBA00023163"/>
    </source>
</evidence>
<evidence type="ECO:0000256" key="5">
    <source>
        <dbReference type="ARBA" id="ARBA00023015"/>
    </source>
</evidence>
<dbReference type="GO" id="GO:0006355">
    <property type="term" value="P:regulation of DNA-templated transcription"/>
    <property type="evidence" value="ECO:0007669"/>
    <property type="project" value="InterPro"/>
</dbReference>
<dbReference type="PROSITE" id="PS51755">
    <property type="entry name" value="OMPR_PHOB"/>
    <property type="match status" value="1"/>
</dbReference>
<evidence type="ECO:0000256" key="6">
    <source>
        <dbReference type="ARBA" id="ARBA00023125"/>
    </source>
</evidence>
<accession>E8LT53</accession>
<gene>
    <name evidence="12" type="ORF">VIBR0546_00735</name>
</gene>
<organism evidence="12 13">
    <name type="scientific">Vibrio brasiliensis LMG 20546</name>
    <dbReference type="NCBI Taxonomy" id="945543"/>
    <lineage>
        <taxon>Bacteria</taxon>
        <taxon>Pseudomonadati</taxon>
        <taxon>Pseudomonadota</taxon>
        <taxon>Gammaproteobacteria</taxon>
        <taxon>Vibrionales</taxon>
        <taxon>Vibrionaceae</taxon>
        <taxon>Vibrio</taxon>
        <taxon>Vibrio oreintalis group</taxon>
    </lineage>
</organism>
<keyword evidence="5" id="KW-0805">Transcription regulation</keyword>
<dbReference type="GO" id="GO:0000156">
    <property type="term" value="F:phosphorelay response regulator activity"/>
    <property type="evidence" value="ECO:0007669"/>
    <property type="project" value="TreeGrafter"/>
</dbReference>
<keyword evidence="13" id="KW-1185">Reference proteome</keyword>
<dbReference type="FunFam" id="3.40.50.2300:FF:000001">
    <property type="entry name" value="DNA-binding response regulator PhoB"/>
    <property type="match status" value="1"/>
</dbReference>
<dbReference type="Pfam" id="PF00072">
    <property type="entry name" value="Response_reg"/>
    <property type="match status" value="1"/>
</dbReference>
<name>E8LT53_9VIBR</name>
<evidence type="ECO:0000256" key="3">
    <source>
        <dbReference type="ARBA" id="ARBA00022553"/>
    </source>
</evidence>
<reference evidence="12 13" key="1">
    <citation type="journal article" date="2012" name="Int. J. Syst. Evol. Microbiol.">
        <title>Vibrio caribbeanicus sp. nov., isolated from the marine sponge Scleritoderma cyanea.</title>
        <authorList>
            <person name="Hoffmann M."/>
            <person name="Monday S.R."/>
            <person name="Allard M.W."/>
            <person name="Strain E.A."/>
            <person name="Whittaker P."/>
            <person name="Naum M."/>
            <person name="McCarthy P.J."/>
            <person name="Lopez J.V."/>
            <person name="Fischer M."/>
            <person name="Brown E.W."/>
        </authorList>
    </citation>
    <scope>NUCLEOTIDE SEQUENCE [LARGE SCALE GENOMIC DNA]</scope>
    <source>
        <strain evidence="12 13">LMG 20546</strain>
    </source>
</reference>
<dbReference type="RefSeq" id="WP_006879000.1">
    <property type="nucleotide sequence ID" value="NZ_AEVS01000049.1"/>
</dbReference>
<dbReference type="GO" id="GO:0005829">
    <property type="term" value="C:cytosol"/>
    <property type="evidence" value="ECO:0007669"/>
    <property type="project" value="TreeGrafter"/>
</dbReference>
<keyword evidence="2" id="KW-0963">Cytoplasm</keyword>
<dbReference type="Gene3D" id="1.10.10.10">
    <property type="entry name" value="Winged helix-like DNA-binding domain superfamily/Winged helix DNA-binding domain"/>
    <property type="match status" value="1"/>
</dbReference>
<dbReference type="InterPro" id="IPR011006">
    <property type="entry name" value="CheY-like_superfamily"/>
</dbReference>
<dbReference type="Gene3D" id="3.40.50.2300">
    <property type="match status" value="1"/>
</dbReference>
<dbReference type="InterPro" id="IPR039420">
    <property type="entry name" value="WalR-like"/>
</dbReference>
<keyword evidence="7" id="KW-0804">Transcription</keyword>
<dbReference type="CDD" id="cd00383">
    <property type="entry name" value="trans_reg_C"/>
    <property type="match status" value="1"/>
</dbReference>
<dbReference type="OrthoDB" id="9802426at2"/>
<keyword evidence="6 9" id="KW-0238">DNA-binding</keyword>
<dbReference type="PANTHER" id="PTHR48111">
    <property type="entry name" value="REGULATOR OF RPOS"/>
    <property type="match status" value="1"/>
</dbReference>
<evidence type="ECO:0000259" key="11">
    <source>
        <dbReference type="PROSITE" id="PS51755"/>
    </source>
</evidence>
<dbReference type="AlphaFoldDB" id="E8LT53"/>
<keyword evidence="4" id="KW-0902">Two-component regulatory system</keyword>
<feature type="domain" description="Response regulatory" evidence="10">
    <location>
        <begin position="3"/>
        <end position="116"/>
    </location>
</feature>
<dbReference type="SUPFAM" id="SSF52172">
    <property type="entry name" value="CheY-like"/>
    <property type="match status" value="1"/>
</dbReference>
<feature type="domain" description="OmpR/PhoB-type" evidence="11">
    <location>
        <begin position="114"/>
        <end position="218"/>
    </location>
</feature>
<dbReference type="SMART" id="SM00448">
    <property type="entry name" value="REC"/>
    <property type="match status" value="1"/>
</dbReference>
<dbReference type="Pfam" id="PF00486">
    <property type="entry name" value="Trans_reg_C"/>
    <property type="match status" value="1"/>
</dbReference>
<dbReference type="InterPro" id="IPR016032">
    <property type="entry name" value="Sig_transdc_resp-reg_C-effctor"/>
</dbReference>
<dbReference type="InterPro" id="IPR036388">
    <property type="entry name" value="WH-like_DNA-bd_sf"/>
</dbReference>
<evidence type="ECO:0000313" key="12">
    <source>
        <dbReference type="EMBL" id="EGA66246.1"/>
    </source>
</evidence>
<dbReference type="PROSITE" id="PS50110">
    <property type="entry name" value="RESPONSE_REGULATORY"/>
    <property type="match status" value="1"/>
</dbReference>
<proteinExistence type="predicted"/>
<feature type="modified residue" description="4-aspartylphosphate" evidence="8">
    <location>
        <position position="52"/>
    </location>
</feature>
<comment type="caution">
    <text evidence="12">The sequence shown here is derived from an EMBL/GenBank/DDBJ whole genome shotgun (WGS) entry which is preliminary data.</text>
</comment>
<evidence type="ECO:0000313" key="13">
    <source>
        <dbReference type="Proteomes" id="UP000004371"/>
    </source>
</evidence>
<feature type="DNA-binding region" description="OmpR/PhoB-type" evidence="9">
    <location>
        <begin position="114"/>
        <end position="218"/>
    </location>
</feature>
<protein>
    <submittedName>
        <fullName evidence="12">Transcriptional regulatory protein CpxR</fullName>
    </submittedName>
</protein>
<sequence length="221" mass="24876">MSRILVVDDDIELCHLLLDVLEAEGYLVECVHCGESALKYLEKKTVDLVLLDVMLPKLNGMQVARKICQRFATPILMLTALNDEESILDGYQSGADQYIAKPFKVPELLTRIKAIFRRVGLEKQRQANCRVSQDNNTFDSSHLPLTGTESDLLGYLIKNEGVVVSKAELQIQVLKKELSPFDRNLDMHISNLRRKFVEAGLSKQHIKTVRGKGYSFVANTG</sequence>
<dbReference type="GO" id="GO:0000976">
    <property type="term" value="F:transcription cis-regulatory region binding"/>
    <property type="evidence" value="ECO:0007669"/>
    <property type="project" value="TreeGrafter"/>
</dbReference>
<comment type="subcellular location">
    <subcellularLocation>
        <location evidence="1">Cytoplasm</location>
    </subcellularLocation>
</comment>